<evidence type="ECO:0000259" key="2">
    <source>
        <dbReference type="Pfam" id="PF04892"/>
    </source>
</evidence>
<dbReference type="RefSeq" id="WP_089380233.1">
    <property type="nucleotide sequence ID" value="NZ_FZNT01000002.1"/>
</dbReference>
<accession>A0A238VS69</accession>
<evidence type="ECO:0000313" key="3">
    <source>
        <dbReference type="EMBL" id="SNR37088.1"/>
    </source>
</evidence>
<dbReference type="PANTHER" id="PTHR28008">
    <property type="entry name" value="DOMAIN PROTEIN, PUTATIVE (AFU_ORTHOLOGUE AFUA_3G10980)-RELATED"/>
    <property type="match status" value="1"/>
</dbReference>
<feature type="domain" description="VanZ-like" evidence="2">
    <location>
        <begin position="33"/>
        <end position="113"/>
    </location>
</feature>
<feature type="transmembrane region" description="Helical" evidence="1">
    <location>
        <begin position="5"/>
        <end position="24"/>
    </location>
</feature>
<sequence>MKRNYFIYIGLFLTVLITVGSLIPPKKVVEVKVPSFDKVIHFGAYFLLALSWLLASAKKSKDVKYALTVAFLVVVYGIIIEGLQATLTTVRQADIYDILANFTGVLVALLVFSKVLQKINVK</sequence>
<feature type="transmembrane region" description="Helical" evidence="1">
    <location>
        <begin position="67"/>
        <end position="86"/>
    </location>
</feature>
<keyword evidence="4" id="KW-1185">Reference proteome</keyword>
<name>A0A238VS69_9FLAO</name>
<dbReference type="PANTHER" id="PTHR28008:SF1">
    <property type="entry name" value="DOMAIN PROTEIN, PUTATIVE (AFU_ORTHOLOGUE AFUA_3G10980)-RELATED"/>
    <property type="match status" value="1"/>
</dbReference>
<keyword evidence="1" id="KW-0812">Transmembrane</keyword>
<evidence type="ECO:0000313" key="4">
    <source>
        <dbReference type="Proteomes" id="UP000198384"/>
    </source>
</evidence>
<dbReference type="Proteomes" id="UP000198384">
    <property type="component" value="Unassembled WGS sequence"/>
</dbReference>
<dbReference type="EMBL" id="FZNT01000002">
    <property type="protein sequence ID" value="SNR37088.1"/>
    <property type="molecule type" value="Genomic_DNA"/>
</dbReference>
<dbReference type="Pfam" id="PF04892">
    <property type="entry name" value="VanZ"/>
    <property type="match status" value="1"/>
</dbReference>
<feature type="transmembrane region" description="Helical" evidence="1">
    <location>
        <begin position="98"/>
        <end position="116"/>
    </location>
</feature>
<evidence type="ECO:0000256" key="1">
    <source>
        <dbReference type="SAM" id="Phobius"/>
    </source>
</evidence>
<organism evidence="3 4">
    <name type="scientific">Lutibacter agarilyticus</name>
    <dbReference type="NCBI Taxonomy" id="1109740"/>
    <lineage>
        <taxon>Bacteria</taxon>
        <taxon>Pseudomonadati</taxon>
        <taxon>Bacteroidota</taxon>
        <taxon>Flavobacteriia</taxon>
        <taxon>Flavobacteriales</taxon>
        <taxon>Flavobacteriaceae</taxon>
        <taxon>Lutibacter</taxon>
    </lineage>
</organism>
<feature type="transmembrane region" description="Helical" evidence="1">
    <location>
        <begin position="39"/>
        <end position="55"/>
    </location>
</feature>
<protein>
    <submittedName>
        <fullName evidence="3">VanZ like family protein</fullName>
    </submittedName>
</protein>
<dbReference type="OrthoDB" id="5472246at2"/>
<reference evidence="3 4" key="1">
    <citation type="submission" date="2017-06" db="EMBL/GenBank/DDBJ databases">
        <authorList>
            <person name="Kim H.J."/>
            <person name="Triplett B.A."/>
        </authorList>
    </citation>
    <scope>NUCLEOTIDE SEQUENCE [LARGE SCALE GENOMIC DNA]</scope>
    <source>
        <strain evidence="3 4">DSM 29150</strain>
    </source>
</reference>
<gene>
    <name evidence="3" type="ORF">SAMN06265371_10215</name>
</gene>
<proteinExistence type="predicted"/>
<keyword evidence="1" id="KW-0472">Membrane</keyword>
<keyword evidence="1" id="KW-1133">Transmembrane helix</keyword>
<dbReference type="NCBIfam" id="NF037970">
    <property type="entry name" value="vanZ_1"/>
    <property type="match status" value="1"/>
</dbReference>
<dbReference type="AlphaFoldDB" id="A0A238VS69"/>
<dbReference type="InterPro" id="IPR006976">
    <property type="entry name" value="VanZ-like"/>
</dbReference>